<dbReference type="GO" id="GO:0015188">
    <property type="term" value="F:L-isoleucine transmembrane transporter activity"/>
    <property type="evidence" value="ECO:0007669"/>
    <property type="project" value="TreeGrafter"/>
</dbReference>
<comment type="similarity">
    <text evidence="2">Belongs to the branched chain amino acid transporter family.</text>
</comment>
<feature type="transmembrane region" description="Helical" evidence="10">
    <location>
        <begin position="331"/>
        <end position="352"/>
    </location>
</feature>
<reference evidence="11" key="1">
    <citation type="submission" date="2013-08" db="EMBL/GenBank/DDBJ databases">
        <authorList>
            <person name="Durkin A.S."/>
            <person name="Haft D.R."/>
            <person name="McCorrison J."/>
            <person name="Torralba M."/>
            <person name="Gillis M."/>
            <person name="Haft D.H."/>
            <person name="Methe B."/>
            <person name="Sutton G."/>
            <person name="Nelson K.E."/>
        </authorList>
    </citation>
    <scope>NUCLEOTIDE SEQUENCE [LARGE SCALE GENOMIC DNA]</scope>
    <source>
        <strain evidence="11">F0233</strain>
    </source>
</reference>
<keyword evidence="7 10" id="KW-1133">Transmembrane helix</keyword>
<evidence type="ECO:0000256" key="3">
    <source>
        <dbReference type="ARBA" id="ARBA00022448"/>
    </source>
</evidence>
<dbReference type="NCBIfam" id="TIGR00796">
    <property type="entry name" value="livcs"/>
    <property type="match status" value="1"/>
</dbReference>
<feature type="transmembrane region" description="Helical" evidence="10">
    <location>
        <begin position="466"/>
        <end position="484"/>
    </location>
</feature>
<evidence type="ECO:0000256" key="9">
    <source>
        <dbReference type="SAM" id="MobiDB-lite"/>
    </source>
</evidence>
<keyword evidence="12" id="KW-1185">Reference proteome</keyword>
<evidence type="ECO:0000256" key="4">
    <source>
        <dbReference type="ARBA" id="ARBA00022475"/>
    </source>
</evidence>
<dbReference type="Proteomes" id="UP000017052">
    <property type="component" value="Unassembled WGS sequence"/>
</dbReference>
<comment type="caution">
    <text evidence="11">The sequence shown here is derived from an EMBL/GenBank/DDBJ whole genome shotgun (WGS) entry which is preliminary data.</text>
</comment>
<dbReference type="InterPro" id="IPR004685">
    <property type="entry name" value="Brnchd-chn_aa_trnsp_Livcs"/>
</dbReference>
<accession>U2S047</accession>
<proteinExistence type="inferred from homology"/>
<feature type="transmembrane region" description="Helical" evidence="10">
    <location>
        <begin position="372"/>
        <end position="394"/>
    </location>
</feature>
<comment type="subcellular location">
    <subcellularLocation>
        <location evidence="1">Cell membrane</location>
        <topology evidence="1">Multi-pass membrane protein</topology>
    </subcellularLocation>
</comment>
<evidence type="ECO:0000256" key="7">
    <source>
        <dbReference type="ARBA" id="ARBA00022989"/>
    </source>
</evidence>
<feature type="region of interest" description="Disordered" evidence="9">
    <location>
        <begin position="1"/>
        <end position="31"/>
    </location>
</feature>
<feature type="transmembrane region" description="Helical" evidence="10">
    <location>
        <begin position="174"/>
        <end position="194"/>
    </location>
</feature>
<protein>
    <submittedName>
        <fullName evidence="11">Branched-chain amino acid transport system II carrier protein</fullName>
    </submittedName>
</protein>
<evidence type="ECO:0000256" key="1">
    <source>
        <dbReference type="ARBA" id="ARBA00004651"/>
    </source>
</evidence>
<evidence type="ECO:0000256" key="5">
    <source>
        <dbReference type="ARBA" id="ARBA00022692"/>
    </source>
</evidence>
<feature type="transmembrane region" description="Helical" evidence="10">
    <location>
        <begin position="289"/>
        <end position="311"/>
    </location>
</feature>
<keyword evidence="4" id="KW-1003">Cell membrane</keyword>
<keyword evidence="5 10" id="KW-0812">Transmembrane</keyword>
<keyword evidence="8 10" id="KW-0472">Membrane</keyword>
<feature type="compositionally biased region" description="Polar residues" evidence="9">
    <location>
        <begin position="1"/>
        <end position="15"/>
    </location>
</feature>
<dbReference type="EMBL" id="ACVN02000124">
    <property type="protein sequence ID" value="ERK59148.1"/>
    <property type="molecule type" value="Genomic_DNA"/>
</dbReference>
<dbReference type="GO" id="GO:0005886">
    <property type="term" value="C:plasma membrane"/>
    <property type="evidence" value="ECO:0007669"/>
    <property type="project" value="UniProtKB-SubCell"/>
</dbReference>
<evidence type="ECO:0000313" key="12">
    <source>
        <dbReference type="Proteomes" id="UP000017052"/>
    </source>
</evidence>
<feature type="transmembrane region" description="Helical" evidence="10">
    <location>
        <begin position="134"/>
        <end position="154"/>
    </location>
</feature>
<dbReference type="PANTHER" id="PTHR30588:SF0">
    <property type="entry name" value="BRANCHED-CHAIN AMINO ACID PERMEASE BRNQ"/>
    <property type="match status" value="1"/>
</dbReference>
<evidence type="ECO:0000256" key="2">
    <source>
        <dbReference type="ARBA" id="ARBA00008540"/>
    </source>
</evidence>
<feature type="transmembrane region" description="Helical" evidence="10">
    <location>
        <begin position="92"/>
        <end position="114"/>
    </location>
</feature>
<feature type="transmembrane region" description="Helical" evidence="10">
    <location>
        <begin position="206"/>
        <end position="229"/>
    </location>
</feature>
<keyword evidence="6" id="KW-0029">Amino-acid transport</keyword>
<feature type="transmembrane region" description="Helical" evidence="10">
    <location>
        <begin position="61"/>
        <end position="80"/>
    </location>
</feature>
<feature type="transmembrane region" description="Helical" evidence="10">
    <location>
        <begin position="425"/>
        <end position="446"/>
    </location>
</feature>
<dbReference type="GO" id="GO:0015818">
    <property type="term" value="P:isoleucine transport"/>
    <property type="evidence" value="ECO:0007669"/>
    <property type="project" value="TreeGrafter"/>
</dbReference>
<evidence type="ECO:0000256" key="8">
    <source>
        <dbReference type="ARBA" id="ARBA00023136"/>
    </source>
</evidence>
<dbReference type="GO" id="GO:0005304">
    <property type="term" value="F:L-valine transmembrane transporter activity"/>
    <property type="evidence" value="ECO:0007669"/>
    <property type="project" value="TreeGrafter"/>
</dbReference>
<gene>
    <name evidence="11" type="primary">brnQ</name>
    <name evidence="11" type="ORF">HMPREF0682_1810</name>
</gene>
<name>U2S047_9ACTN</name>
<dbReference type="PANTHER" id="PTHR30588">
    <property type="entry name" value="BRANCHED-CHAIN AMINO ACID TRANSPORT SYSTEM 2 CARRIER PROTEIN"/>
    <property type="match status" value="1"/>
</dbReference>
<organism evidence="11 12">
    <name type="scientific">Propionibacterium acidifaciens F0233</name>
    <dbReference type="NCBI Taxonomy" id="553198"/>
    <lineage>
        <taxon>Bacteria</taxon>
        <taxon>Bacillati</taxon>
        <taxon>Actinomycetota</taxon>
        <taxon>Actinomycetes</taxon>
        <taxon>Propionibacteriales</taxon>
        <taxon>Propionibacteriaceae</taxon>
        <taxon>Propionibacterium</taxon>
    </lineage>
</organism>
<dbReference type="GO" id="GO:0015820">
    <property type="term" value="P:L-leucine transport"/>
    <property type="evidence" value="ECO:0007669"/>
    <property type="project" value="TreeGrafter"/>
</dbReference>
<dbReference type="GO" id="GO:0015190">
    <property type="term" value="F:L-leucine transmembrane transporter activity"/>
    <property type="evidence" value="ECO:0007669"/>
    <property type="project" value="TreeGrafter"/>
</dbReference>
<keyword evidence="3" id="KW-0813">Transport</keyword>
<evidence type="ECO:0000256" key="10">
    <source>
        <dbReference type="SAM" id="Phobius"/>
    </source>
</evidence>
<evidence type="ECO:0000256" key="6">
    <source>
        <dbReference type="ARBA" id="ARBA00022970"/>
    </source>
</evidence>
<dbReference type="Pfam" id="PF05525">
    <property type="entry name" value="Branch_AA_trans"/>
    <property type="match status" value="1"/>
</dbReference>
<feature type="transmembrane region" description="Helical" evidence="10">
    <location>
        <begin position="249"/>
        <end position="269"/>
    </location>
</feature>
<evidence type="ECO:0000313" key="11">
    <source>
        <dbReference type="EMBL" id="ERK59148.1"/>
    </source>
</evidence>
<dbReference type="AlphaFoldDB" id="U2S047"/>
<sequence>MSAARQPSSRSTNDARPNRSGEAAECAGFGSPGGRAYPLRVHADELEENPVPTKSGPAGRVLTTGLMLFALFFGAGNLIFPPALGASAGSRLVPVVLGFLATGVLMPLVGVIAVSTSGEGITGIAGRVGPRFGVLMPLAVNLSIGPLYAVPRVATVSYELATRPVLALLGLPTGRPALAVHVLVFFAVSVLLALRPSRMADRVGGWLTPALLVLIAVLCTVVLIGMPVQGRTAVGEYAARPFATGLTRGYMTMDMLAATVFGIVVMTSLRSQGITTRRSIMRATCWSGIIAALLLAVVYVGLALLGTRAVGDAGDGTALLRSAAASSLGTAGVVVFAAIVLLACLTTSVGLLSAWGQFSNDLWPRVSFTREVLAAALVSLVLANLGLAAILTVVSPLTLLLYPITITLVLVTLVDVVAPGHLRAAYRWGVVCSTALGLVSALSDLGWTAPSRLLARTGLWNDQTGWILPTAVFAVVGLVIDVVAGRWSMPVEQGGRGDPAVHRP</sequence>
<feature type="transmembrane region" description="Helical" evidence="10">
    <location>
        <begin position="400"/>
        <end position="418"/>
    </location>
</feature>